<dbReference type="InParanoid" id="A0A0D0AVI5"/>
<reference evidence="1 2" key="1">
    <citation type="submission" date="2014-04" db="EMBL/GenBank/DDBJ databases">
        <authorList>
            <consortium name="DOE Joint Genome Institute"/>
            <person name="Kuo A."/>
            <person name="Ruytinx J."/>
            <person name="Rineau F."/>
            <person name="Colpaert J."/>
            <person name="Kohler A."/>
            <person name="Nagy L.G."/>
            <person name="Floudas D."/>
            <person name="Copeland A."/>
            <person name="Barry K.W."/>
            <person name="Cichocki N."/>
            <person name="Veneault-Fourrey C."/>
            <person name="LaButti K."/>
            <person name="Lindquist E.A."/>
            <person name="Lipzen A."/>
            <person name="Lundell T."/>
            <person name="Morin E."/>
            <person name="Murat C."/>
            <person name="Sun H."/>
            <person name="Tunlid A."/>
            <person name="Henrissat B."/>
            <person name="Grigoriev I.V."/>
            <person name="Hibbett D.S."/>
            <person name="Martin F."/>
            <person name="Nordberg H.P."/>
            <person name="Cantor M.N."/>
            <person name="Hua S.X."/>
        </authorList>
    </citation>
    <scope>NUCLEOTIDE SEQUENCE [LARGE SCALE GENOMIC DNA]</scope>
    <source>
        <strain evidence="1 2">UH-Slu-Lm8-n1</strain>
    </source>
</reference>
<proteinExistence type="predicted"/>
<keyword evidence="2" id="KW-1185">Reference proteome</keyword>
<accession>A0A0D0AVI5</accession>
<protein>
    <submittedName>
        <fullName evidence="1">Uncharacterized protein</fullName>
    </submittedName>
</protein>
<dbReference type="EMBL" id="KN835254">
    <property type="protein sequence ID" value="KIK41899.1"/>
    <property type="molecule type" value="Genomic_DNA"/>
</dbReference>
<name>A0A0D0AVI5_9AGAM</name>
<dbReference type="Proteomes" id="UP000054485">
    <property type="component" value="Unassembled WGS sequence"/>
</dbReference>
<reference evidence="2" key="2">
    <citation type="submission" date="2015-01" db="EMBL/GenBank/DDBJ databases">
        <title>Evolutionary Origins and Diversification of the Mycorrhizal Mutualists.</title>
        <authorList>
            <consortium name="DOE Joint Genome Institute"/>
            <consortium name="Mycorrhizal Genomics Consortium"/>
            <person name="Kohler A."/>
            <person name="Kuo A."/>
            <person name="Nagy L.G."/>
            <person name="Floudas D."/>
            <person name="Copeland A."/>
            <person name="Barry K.W."/>
            <person name="Cichocki N."/>
            <person name="Veneault-Fourrey C."/>
            <person name="LaButti K."/>
            <person name="Lindquist E.A."/>
            <person name="Lipzen A."/>
            <person name="Lundell T."/>
            <person name="Morin E."/>
            <person name="Murat C."/>
            <person name="Riley R."/>
            <person name="Ohm R."/>
            <person name="Sun H."/>
            <person name="Tunlid A."/>
            <person name="Henrissat B."/>
            <person name="Grigoriev I.V."/>
            <person name="Hibbett D.S."/>
            <person name="Martin F."/>
        </authorList>
    </citation>
    <scope>NUCLEOTIDE SEQUENCE [LARGE SCALE GENOMIC DNA]</scope>
    <source>
        <strain evidence="2">UH-Slu-Lm8-n1</strain>
    </source>
</reference>
<gene>
    <name evidence="1" type="ORF">CY34DRAFT_179090</name>
</gene>
<dbReference type="AlphaFoldDB" id="A0A0D0AVI5"/>
<evidence type="ECO:0000313" key="1">
    <source>
        <dbReference type="EMBL" id="KIK41899.1"/>
    </source>
</evidence>
<sequence>MPLTISRPSNQALGPMVTASWPTSVPAALPLITKSRFVQMIMLFLHRVNMTFVLREFFKNPTPWVRTRETIM</sequence>
<dbReference type="HOGENOM" id="CLU_2723872_0_0_1"/>
<evidence type="ECO:0000313" key="2">
    <source>
        <dbReference type="Proteomes" id="UP000054485"/>
    </source>
</evidence>
<organism evidence="1 2">
    <name type="scientific">Suillus luteus UH-Slu-Lm8-n1</name>
    <dbReference type="NCBI Taxonomy" id="930992"/>
    <lineage>
        <taxon>Eukaryota</taxon>
        <taxon>Fungi</taxon>
        <taxon>Dikarya</taxon>
        <taxon>Basidiomycota</taxon>
        <taxon>Agaricomycotina</taxon>
        <taxon>Agaricomycetes</taxon>
        <taxon>Agaricomycetidae</taxon>
        <taxon>Boletales</taxon>
        <taxon>Suillineae</taxon>
        <taxon>Suillaceae</taxon>
        <taxon>Suillus</taxon>
    </lineage>
</organism>